<proteinExistence type="predicted"/>
<feature type="compositionally biased region" description="Low complexity" evidence="1">
    <location>
        <begin position="1"/>
        <end position="18"/>
    </location>
</feature>
<dbReference type="RefSeq" id="XP_033389429.1">
    <property type="nucleotide sequence ID" value="XM_033531504.1"/>
</dbReference>
<evidence type="ECO:0000256" key="1">
    <source>
        <dbReference type="SAM" id="MobiDB-lite"/>
    </source>
</evidence>
<dbReference type="GeneID" id="54288901"/>
<dbReference type="AlphaFoldDB" id="A0A6A5Y8E8"/>
<organism evidence="2 3">
    <name type="scientific">Aaosphaeria arxii CBS 175.79</name>
    <dbReference type="NCBI Taxonomy" id="1450172"/>
    <lineage>
        <taxon>Eukaryota</taxon>
        <taxon>Fungi</taxon>
        <taxon>Dikarya</taxon>
        <taxon>Ascomycota</taxon>
        <taxon>Pezizomycotina</taxon>
        <taxon>Dothideomycetes</taxon>
        <taxon>Pleosporomycetidae</taxon>
        <taxon>Pleosporales</taxon>
        <taxon>Pleosporales incertae sedis</taxon>
        <taxon>Aaosphaeria</taxon>
    </lineage>
</organism>
<gene>
    <name evidence="2" type="ORF">BU24DRAFT_457105</name>
</gene>
<feature type="region of interest" description="Disordered" evidence="1">
    <location>
        <begin position="93"/>
        <end position="112"/>
    </location>
</feature>
<protein>
    <submittedName>
        <fullName evidence="2">Uncharacterized protein</fullName>
    </submittedName>
</protein>
<dbReference type="OrthoDB" id="3935170at2759"/>
<name>A0A6A5Y8E8_9PLEO</name>
<dbReference type="Proteomes" id="UP000799778">
    <property type="component" value="Unassembled WGS sequence"/>
</dbReference>
<feature type="region of interest" description="Disordered" evidence="1">
    <location>
        <begin position="1"/>
        <end position="25"/>
    </location>
</feature>
<evidence type="ECO:0000313" key="2">
    <source>
        <dbReference type="EMBL" id="KAF2021090.1"/>
    </source>
</evidence>
<dbReference type="EMBL" id="ML978066">
    <property type="protein sequence ID" value="KAF2021090.1"/>
    <property type="molecule type" value="Genomic_DNA"/>
</dbReference>
<accession>A0A6A5Y8E8</accession>
<evidence type="ECO:0000313" key="3">
    <source>
        <dbReference type="Proteomes" id="UP000799778"/>
    </source>
</evidence>
<sequence length="112" mass="12116">MPHLPFSTTSSPSTSPKTCPSPPSIVLHPSSGILDHSDFGFTSNLKAGPSTTRQLFKSSDDMASSYRLRYAQYLAATLNMSLEAALAEADVQLQGTPRRRSDISEAEVLRES</sequence>
<reference evidence="2" key="1">
    <citation type="journal article" date="2020" name="Stud. Mycol.">
        <title>101 Dothideomycetes genomes: a test case for predicting lifestyles and emergence of pathogens.</title>
        <authorList>
            <person name="Haridas S."/>
            <person name="Albert R."/>
            <person name="Binder M."/>
            <person name="Bloem J."/>
            <person name="Labutti K."/>
            <person name="Salamov A."/>
            <person name="Andreopoulos B."/>
            <person name="Baker S."/>
            <person name="Barry K."/>
            <person name="Bills G."/>
            <person name="Bluhm B."/>
            <person name="Cannon C."/>
            <person name="Castanera R."/>
            <person name="Culley D."/>
            <person name="Daum C."/>
            <person name="Ezra D."/>
            <person name="Gonzalez J."/>
            <person name="Henrissat B."/>
            <person name="Kuo A."/>
            <person name="Liang C."/>
            <person name="Lipzen A."/>
            <person name="Lutzoni F."/>
            <person name="Magnuson J."/>
            <person name="Mondo S."/>
            <person name="Nolan M."/>
            <person name="Ohm R."/>
            <person name="Pangilinan J."/>
            <person name="Park H.-J."/>
            <person name="Ramirez L."/>
            <person name="Alfaro M."/>
            <person name="Sun H."/>
            <person name="Tritt A."/>
            <person name="Yoshinaga Y."/>
            <person name="Zwiers L.-H."/>
            <person name="Turgeon B."/>
            <person name="Goodwin S."/>
            <person name="Spatafora J."/>
            <person name="Crous P."/>
            <person name="Grigoriev I."/>
        </authorList>
    </citation>
    <scope>NUCLEOTIDE SEQUENCE</scope>
    <source>
        <strain evidence="2">CBS 175.79</strain>
    </source>
</reference>
<feature type="compositionally biased region" description="Basic and acidic residues" evidence="1">
    <location>
        <begin position="99"/>
        <end position="112"/>
    </location>
</feature>
<keyword evidence="3" id="KW-1185">Reference proteome</keyword>